<evidence type="ECO:0000256" key="4">
    <source>
        <dbReference type="SAM" id="MobiDB-lite"/>
    </source>
</evidence>
<evidence type="ECO:0000313" key="7">
    <source>
        <dbReference type="EMBL" id="MBK0417723.1"/>
    </source>
</evidence>
<keyword evidence="3" id="KW-0902">Two-component regulatory system</keyword>
<dbReference type="PANTHER" id="PTHR24421">
    <property type="entry name" value="NITRATE/NITRITE SENSOR PROTEIN NARX-RELATED"/>
    <property type="match status" value="1"/>
</dbReference>
<feature type="transmembrane region" description="Helical" evidence="5">
    <location>
        <begin position="25"/>
        <end position="43"/>
    </location>
</feature>
<dbReference type="Gene3D" id="1.20.5.1930">
    <property type="match status" value="1"/>
</dbReference>
<reference evidence="7" key="1">
    <citation type="submission" date="2020-12" db="EMBL/GenBank/DDBJ databases">
        <title>Leucobacter sp. CAS1, isolated from Chromium sludge.</title>
        <authorList>
            <person name="Xu Z."/>
        </authorList>
    </citation>
    <scope>NUCLEOTIDE SEQUENCE</scope>
    <source>
        <strain evidence="7">CSA1</strain>
    </source>
</reference>
<evidence type="ECO:0000256" key="3">
    <source>
        <dbReference type="ARBA" id="ARBA00023012"/>
    </source>
</evidence>
<dbReference type="InterPro" id="IPR036890">
    <property type="entry name" value="HATPase_C_sf"/>
</dbReference>
<keyword evidence="1" id="KW-0808">Transferase</keyword>
<comment type="caution">
    <text evidence="7">The sequence shown here is derived from an EMBL/GenBank/DDBJ whole genome shotgun (WGS) entry which is preliminary data.</text>
</comment>
<keyword evidence="2 7" id="KW-0418">Kinase</keyword>
<keyword evidence="5" id="KW-1133">Transmembrane helix</keyword>
<dbReference type="SUPFAM" id="SSF55874">
    <property type="entry name" value="ATPase domain of HSP90 chaperone/DNA topoisomerase II/histidine kinase"/>
    <property type="match status" value="1"/>
</dbReference>
<feature type="domain" description="Signal transduction histidine kinase subgroup 3 dimerisation and phosphoacceptor" evidence="6">
    <location>
        <begin position="178"/>
        <end position="260"/>
    </location>
</feature>
<feature type="region of interest" description="Disordered" evidence="4">
    <location>
        <begin position="371"/>
        <end position="431"/>
    </location>
</feature>
<sequence length="431" mass="44653">MLAVMLIAAGPVLLGAPTAIPHLAWVGLFVLMLVAMMGALWSGEDPRSPGWRTGLLLGIAVLASWGLVLGARGAGLVAILLVITVAVSPYLVPIRVGWALIVLNLAVLLGALAPRSGEPGWLVEISIMLGFYLLIQAASLLSSVALLREQRARRELTEAHVDLQAAAVLLADSARTSERLRISRDLHDLIGHQLTVLALELEAAKHRMPGGDGAAADTGEAGDPAAPRGDGAAPHIERAAGVARELLSSVRATVGELRNDGGELRETLQRVVQDLTEPRVVLEVDDALRLDEDRTVLLVRAVQEIVTNTIRHARAGELRIEVRRTRDGVVLCARDDGWGSRGTVLGNGLLGLRERFEGFGGSAVFMGGGAGSGPGAGSAPGAEPSPGAEPTPGAGSTPAGSSARAVEPAGTAGFRGFGVTARLPVPERSPG</sequence>
<dbReference type="PANTHER" id="PTHR24421:SF59">
    <property type="entry name" value="OXYGEN SENSOR HISTIDINE KINASE NREB"/>
    <property type="match status" value="1"/>
</dbReference>
<dbReference type="Gene3D" id="3.30.565.10">
    <property type="entry name" value="Histidine kinase-like ATPase, C-terminal domain"/>
    <property type="match status" value="1"/>
</dbReference>
<evidence type="ECO:0000256" key="5">
    <source>
        <dbReference type="SAM" id="Phobius"/>
    </source>
</evidence>
<evidence type="ECO:0000256" key="2">
    <source>
        <dbReference type="ARBA" id="ARBA00022777"/>
    </source>
</evidence>
<protein>
    <submittedName>
        <fullName evidence="7">Two-component sensor histidine kinase</fullName>
    </submittedName>
</protein>
<dbReference type="GO" id="GO:0000155">
    <property type="term" value="F:phosphorelay sensor kinase activity"/>
    <property type="evidence" value="ECO:0007669"/>
    <property type="project" value="InterPro"/>
</dbReference>
<feature type="compositionally biased region" description="Low complexity" evidence="4">
    <location>
        <begin position="214"/>
        <end position="233"/>
    </location>
</feature>
<organism evidence="7 8">
    <name type="scientific">Leucobacter chromiisoli</name>
    <dbReference type="NCBI Taxonomy" id="2796471"/>
    <lineage>
        <taxon>Bacteria</taxon>
        <taxon>Bacillati</taxon>
        <taxon>Actinomycetota</taxon>
        <taxon>Actinomycetes</taxon>
        <taxon>Micrococcales</taxon>
        <taxon>Microbacteriaceae</taxon>
        <taxon>Leucobacter</taxon>
    </lineage>
</organism>
<dbReference type="InterPro" id="IPR011712">
    <property type="entry name" value="Sig_transdc_His_kin_sub3_dim/P"/>
</dbReference>
<feature type="transmembrane region" description="Helical" evidence="5">
    <location>
        <begin position="96"/>
        <end position="113"/>
    </location>
</feature>
<dbReference type="GO" id="GO:0016020">
    <property type="term" value="C:membrane"/>
    <property type="evidence" value="ECO:0007669"/>
    <property type="project" value="InterPro"/>
</dbReference>
<name>A0A934UU20_9MICO</name>
<feature type="transmembrane region" description="Helical" evidence="5">
    <location>
        <begin position="125"/>
        <end position="147"/>
    </location>
</feature>
<keyword evidence="5" id="KW-0812">Transmembrane</keyword>
<keyword evidence="5" id="KW-0472">Membrane</keyword>
<dbReference type="Proteomes" id="UP000608530">
    <property type="component" value="Unassembled WGS sequence"/>
</dbReference>
<dbReference type="AlphaFoldDB" id="A0A934UU20"/>
<proteinExistence type="predicted"/>
<evidence type="ECO:0000256" key="1">
    <source>
        <dbReference type="ARBA" id="ARBA00022679"/>
    </source>
</evidence>
<keyword evidence="8" id="KW-1185">Reference proteome</keyword>
<dbReference type="InterPro" id="IPR050482">
    <property type="entry name" value="Sensor_HK_TwoCompSys"/>
</dbReference>
<gene>
    <name evidence="7" type="ORF">JD276_01555</name>
</gene>
<feature type="compositionally biased region" description="Low complexity" evidence="4">
    <location>
        <begin position="379"/>
        <end position="403"/>
    </location>
</feature>
<dbReference type="GO" id="GO:0046983">
    <property type="term" value="F:protein dimerization activity"/>
    <property type="evidence" value="ECO:0007669"/>
    <property type="project" value="InterPro"/>
</dbReference>
<dbReference type="Pfam" id="PF07730">
    <property type="entry name" value="HisKA_3"/>
    <property type="match status" value="1"/>
</dbReference>
<evidence type="ECO:0000313" key="8">
    <source>
        <dbReference type="Proteomes" id="UP000608530"/>
    </source>
</evidence>
<feature type="transmembrane region" description="Helical" evidence="5">
    <location>
        <begin position="50"/>
        <end position="68"/>
    </location>
</feature>
<evidence type="ECO:0000259" key="6">
    <source>
        <dbReference type="Pfam" id="PF07730"/>
    </source>
</evidence>
<feature type="region of interest" description="Disordered" evidence="4">
    <location>
        <begin position="208"/>
        <end position="233"/>
    </location>
</feature>
<dbReference type="EMBL" id="JAEHOH010000001">
    <property type="protein sequence ID" value="MBK0417723.1"/>
    <property type="molecule type" value="Genomic_DNA"/>
</dbReference>
<accession>A0A934UU20</accession>
<dbReference type="CDD" id="cd16917">
    <property type="entry name" value="HATPase_UhpB-NarQ-NarX-like"/>
    <property type="match status" value="1"/>
</dbReference>